<comment type="caution">
    <text evidence="1">The sequence shown here is derived from an EMBL/GenBank/DDBJ whole genome shotgun (WGS) entry which is preliminary data.</text>
</comment>
<name>A0A6L2KQJ8_TANCI</name>
<dbReference type="EMBL" id="BKCJ010002673">
    <property type="protein sequence ID" value="GEU50164.1"/>
    <property type="molecule type" value="Genomic_DNA"/>
</dbReference>
<protein>
    <submittedName>
        <fullName evidence="1">Uncharacterized protein</fullName>
    </submittedName>
</protein>
<organism evidence="1">
    <name type="scientific">Tanacetum cinerariifolium</name>
    <name type="common">Dalmatian daisy</name>
    <name type="synonym">Chrysanthemum cinerariifolium</name>
    <dbReference type="NCBI Taxonomy" id="118510"/>
    <lineage>
        <taxon>Eukaryota</taxon>
        <taxon>Viridiplantae</taxon>
        <taxon>Streptophyta</taxon>
        <taxon>Embryophyta</taxon>
        <taxon>Tracheophyta</taxon>
        <taxon>Spermatophyta</taxon>
        <taxon>Magnoliopsida</taxon>
        <taxon>eudicotyledons</taxon>
        <taxon>Gunneridae</taxon>
        <taxon>Pentapetalae</taxon>
        <taxon>asterids</taxon>
        <taxon>campanulids</taxon>
        <taxon>Asterales</taxon>
        <taxon>Asteraceae</taxon>
        <taxon>Asteroideae</taxon>
        <taxon>Anthemideae</taxon>
        <taxon>Anthemidinae</taxon>
        <taxon>Tanacetum</taxon>
    </lineage>
</organism>
<evidence type="ECO:0000313" key="1">
    <source>
        <dbReference type="EMBL" id="GEU50164.1"/>
    </source>
</evidence>
<proteinExistence type="predicted"/>
<accession>A0A6L2KQJ8</accession>
<dbReference type="AlphaFoldDB" id="A0A6L2KQJ8"/>
<gene>
    <name evidence="1" type="ORF">Tci_022142</name>
</gene>
<reference evidence="1" key="1">
    <citation type="journal article" date="2019" name="Sci. Rep.">
        <title>Draft genome of Tanacetum cinerariifolium, the natural source of mosquito coil.</title>
        <authorList>
            <person name="Yamashiro T."/>
            <person name="Shiraishi A."/>
            <person name="Satake H."/>
            <person name="Nakayama K."/>
        </authorList>
    </citation>
    <scope>NUCLEOTIDE SEQUENCE</scope>
</reference>
<sequence length="123" mass="13707">MQPNLSYASDNGDDEADEFSKCVLVLAEKVGVLTRRRESRLRLGTYEPRDKKQTVFPTLQALSGVFGTDQSTTLRLDLVVKDCIWKVVGSCTYCSNQGMHSGCLKGDEENTDREGCRFQHGTP</sequence>